<dbReference type="InterPro" id="IPR014469">
    <property type="entry name" value="DUF2271"/>
</dbReference>
<evidence type="ECO:0008006" key="3">
    <source>
        <dbReference type="Google" id="ProtNLM"/>
    </source>
</evidence>
<evidence type="ECO:0000313" key="1">
    <source>
        <dbReference type="EMBL" id="PTQ13190.1"/>
    </source>
</evidence>
<organism evidence="1 2">
    <name type="scientific">Sphingomonas oleivorans</name>
    <dbReference type="NCBI Taxonomy" id="1735121"/>
    <lineage>
        <taxon>Bacteria</taxon>
        <taxon>Pseudomonadati</taxon>
        <taxon>Pseudomonadota</taxon>
        <taxon>Alphaproteobacteria</taxon>
        <taxon>Sphingomonadales</taxon>
        <taxon>Sphingomonadaceae</taxon>
        <taxon>Sphingomonas</taxon>
    </lineage>
</organism>
<dbReference type="EMBL" id="NWBU01000004">
    <property type="protein sequence ID" value="PTQ13190.1"/>
    <property type="molecule type" value="Genomic_DNA"/>
</dbReference>
<dbReference type="OrthoDB" id="195316at2"/>
<name>A0A2T5G239_9SPHN</name>
<reference evidence="1 2" key="1">
    <citation type="submission" date="2017-09" db="EMBL/GenBank/DDBJ databases">
        <title>Sphingomonas panjinensis sp.nov., isolated from oil-contaminated soil.</title>
        <authorList>
            <person name="Wang L."/>
            <person name="Chen L."/>
        </authorList>
    </citation>
    <scope>NUCLEOTIDE SEQUENCE [LARGE SCALE GENOMIC DNA]</scope>
    <source>
        <strain evidence="1 2">FW-11</strain>
    </source>
</reference>
<evidence type="ECO:0000313" key="2">
    <source>
        <dbReference type="Proteomes" id="UP000244162"/>
    </source>
</evidence>
<gene>
    <name evidence="1" type="ORF">CLG96_03440</name>
</gene>
<dbReference type="Pfam" id="PF10029">
    <property type="entry name" value="DUF2271"/>
    <property type="match status" value="1"/>
</dbReference>
<protein>
    <recommendedName>
        <fullName evidence="3">DUF2271 domain-containing protein</fullName>
    </recommendedName>
</protein>
<accession>A0A2T5G239</accession>
<dbReference type="Proteomes" id="UP000244162">
    <property type="component" value="Unassembled WGS sequence"/>
</dbReference>
<keyword evidence="2" id="KW-1185">Reference proteome</keyword>
<sequence>MPETARRPGRSSASACSCRCFLPFCSSIDEDASVKISHNIVIGGLAAPASALFAFPAMPAGLDLSITIPQIKVAEYHRPYVAVWLEQPDQPTARTLSVWYQTVKKGNEEGTKWLHDVRSWWRKSGRSMRFPADGISGATRAPGPQKLSFTAGKGPLGTLAPGNYELVVEAAREDGGRELVRLPFAWPATPGQTMVRASGKSELGAIALSVKP</sequence>
<proteinExistence type="predicted"/>
<comment type="caution">
    <text evidence="1">The sequence shown here is derived from an EMBL/GenBank/DDBJ whole genome shotgun (WGS) entry which is preliminary data.</text>
</comment>
<dbReference type="AlphaFoldDB" id="A0A2T5G239"/>